<evidence type="ECO:0000313" key="2">
    <source>
        <dbReference type="EMBL" id="KAK3267666.1"/>
    </source>
</evidence>
<accession>A0AAE0FYL0</accession>
<gene>
    <name evidence="2" type="ORF">CYMTET_23794</name>
</gene>
<feature type="region of interest" description="Disordered" evidence="1">
    <location>
        <begin position="56"/>
        <end position="75"/>
    </location>
</feature>
<feature type="compositionally biased region" description="Polar residues" evidence="1">
    <location>
        <begin position="1"/>
        <end position="19"/>
    </location>
</feature>
<feature type="region of interest" description="Disordered" evidence="1">
    <location>
        <begin position="419"/>
        <end position="448"/>
    </location>
</feature>
<name>A0AAE0FYL0_9CHLO</name>
<dbReference type="AlphaFoldDB" id="A0AAE0FYL0"/>
<organism evidence="2 3">
    <name type="scientific">Cymbomonas tetramitiformis</name>
    <dbReference type="NCBI Taxonomy" id="36881"/>
    <lineage>
        <taxon>Eukaryota</taxon>
        <taxon>Viridiplantae</taxon>
        <taxon>Chlorophyta</taxon>
        <taxon>Pyramimonadophyceae</taxon>
        <taxon>Pyramimonadales</taxon>
        <taxon>Pyramimonadaceae</taxon>
        <taxon>Cymbomonas</taxon>
    </lineage>
</organism>
<reference evidence="2 3" key="1">
    <citation type="journal article" date="2015" name="Genome Biol. Evol.">
        <title>Comparative Genomics of a Bacterivorous Green Alga Reveals Evolutionary Causalities and Consequences of Phago-Mixotrophic Mode of Nutrition.</title>
        <authorList>
            <person name="Burns J.A."/>
            <person name="Paasch A."/>
            <person name="Narechania A."/>
            <person name="Kim E."/>
        </authorList>
    </citation>
    <scope>NUCLEOTIDE SEQUENCE [LARGE SCALE GENOMIC DNA]</scope>
    <source>
        <strain evidence="2 3">PLY_AMNH</strain>
    </source>
</reference>
<keyword evidence="3" id="KW-1185">Reference proteome</keyword>
<sequence length="448" mass="49485">MSAPKSQGMLSAALSSPAQRRTAKNLAWRSHTGRVCRMRKVGAVLERLLVRDATGLSGQHQQYPTSRASGAESEDVVRSGLSGGEGLLRDATLRPRIRRAATLVACYLQHPESPVASRTKRRSRTAPTFLIRHTRPVRDLHARFFAVLLCAGDERAADSIPWLLGRGGLGLFLGRGLCAIELPVLVLPYAHSRAPGHPEEEGEGALGGQDGVKGGGTFLAWKTNLADEDAVKRLSEAFKSGEMTNEIDMNDLLTEPVELRGQMRFFRKTGRRMMGITDKEIESVKKAVKETIQGAGGNPSLITATALTYGLGKAPFILIANIDIEMVQTVFDMIQLEAQGITWGIRAHNIGNIYQEARFSWKPMSRKGAQMRMKARDAEKYFWMHPATSMLVEEVVFTYDRLHPTTEVHQLVRPAYNTRPRAQLDAMPQKKAGPLTKRGALPEAKDER</sequence>
<evidence type="ECO:0000256" key="1">
    <source>
        <dbReference type="SAM" id="MobiDB-lite"/>
    </source>
</evidence>
<evidence type="ECO:0000313" key="3">
    <source>
        <dbReference type="Proteomes" id="UP001190700"/>
    </source>
</evidence>
<protein>
    <submittedName>
        <fullName evidence="2">Uncharacterized protein</fullName>
    </submittedName>
</protein>
<comment type="caution">
    <text evidence="2">The sequence shown here is derived from an EMBL/GenBank/DDBJ whole genome shotgun (WGS) entry which is preliminary data.</text>
</comment>
<dbReference type="EMBL" id="LGRX02012267">
    <property type="protein sequence ID" value="KAK3267666.1"/>
    <property type="molecule type" value="Genomic_DNA"/>
</dbReference>
<feature type="compositionally biased region" description="Polar residues" evidence="1">
    <location>
        <begin position="56"/>
        <end position="68"/>
    </location>
</feature>
<proteinExistence type="predicted"/>
<feature type="region of interest" description="Disordered" evidence="1">
    <location>
        <begin position="1"/>
        <end position="25"/>
    </location>
</feature>
<dbReference type="Proteomes" id="UP001190700">
    <property type="component" value="Unassembled WGS sequence"/>
</dbReference>